<organism evidence="1 2">
    <name type="scientific">Diploscapter pachys</name>
    <dbReference type="NCBI Taxonomy" id="2018661"/>
    <lineage>
        <taxon>Eukaryota</taxon>
        <taxon>Metazoa</taxon>
        <taxon>Ecdysozoa</taxon>
        <taxon>Nematoda</taxon>
        <taxon>Chromadorea</taxon>
        <taxon>Rhabditida</taxon>
        <taxon>Rhabditina</taxon>
        <taxon>Rhabditomorpha</taxon>
        <taxon>Rhabditoidea</taxon>
        <taxon>Rhabditidae</taxon>
        <taxon>Diploscapter</taxon>
    </lineage>
</organism>
<comment type="caution">
    <text evidence="1">The sequence shown here is derived from an EMBL/GenBank/DDBJ whole genome shotgun (WGS) entry which is preliminary data.</text>
</comment>
<keyword evidence="2" id="KW-1185">Reference proteome</keyword>
<reference evidence="1 2" key="1">
    <citation type="journal article" date="2017" name="Curr. Biol.">
        <title>Genome architecture and evolution of a unichromosomal asexual nematode.</title>
        <authorList>
            <person name="Fradin H."/>
            <person name="Zegar C."/>
            <person name="Gutwein M."/>
            <person name="Lucas J."/>
            <person name="Kovtun M."/>
            <person name="Corcoran D."/>
            <person name="Baugh L.R."/>
            <person name="Kiontke K."/>
            <person name="Gunsalus K."/>
            <person name="Fitch D.H."/>
            <person name="Piano F."/>
        </authorList>
    </citation>
    <scope>NUCLEOTIDE SEQUENCE [LARGE SCALE GENOMIC DNA]</scope>
    <source>
        <strain evidence="1">PF1309</strain>
    </source>
</reference>
<evidence type="ECO:0000313" key="2">
    <source>
        <dbReference type="Proteomes" id="UP000218231"/>
    </source>
</evidence>
<sequence length="107" mass="11309">MHLWAVGKAGVARQRNRLSPLHALAPLDEQLAGVAIDAGPAATVLDDDQAAQRRDPVAGIGDDAVRTRMDRRAHRDRDLDPVVAFAAAAGAEAADDLTVDRPDEPAL</sequence>
<evidence type="ECO:0000313" key="1">
    <source>
        <dbReference type="EMBL" id="PAV93483.1"/>
    </source>
</evidence>
<gene>
    <name evidence="1" type="ORF">WR25_00470</name>
</gene>
<accession>A0A2A2M512</accession>
<dbReference type="AlphaFoldDB" id="A0A2A2M512"/>
<proteinExistence type="predicted"/>
<dbReference type="Proteomes" id="UP000218231">
    <property type="component" value="Unassembled WGS sequence"/>
</dbReference>
<dbReference type="EMBL" id="LIAE01005201">
    <property type="protein sequence ID" value="PAV93483.1"/>
    <property type="molecule type" value="Genomic_DNA"/>
</dbReference>
<protein>
    <submittedName>
        <fullName evidence="1">Uncharacterized protein</fullName>
    </submittedName>
</protein>
<name>A0A2A2M512_9BILA</name>